<dbReference type="PANTHER" id="PTHR22916:SF51">
    <property type="entry name" value="GLYCOSYLTRANSFERASE EPSH-RELATED"/>
    <property type="match status" value="1"/>
</dbReference>
<proteinExistence type="predicted"/>
<evidence type="ECO:0000259" key="3">
    <source>
        <dbReference type="Pfam" id="PF00535"/>
    </source>
</evidence>
<name>A0ABW1W8M4_9GAMM</name>
<keyword evidence="1" id="KW-0328">Glycosyltransferase</keyword>
<keyword evidence="5" id="KW-1185">Reference proteome</keyword>
<accession>A0ABW1W8M4</accession>
<dbReference type="PANTHER" id="PTHR22916">
    <property type="entry name" value="GLYCOSYLTRANSFERASE"/>
    <property type="match status" value="1"/>
</dbReference>
<organism evidence="4 5">
    <name type="scientific">Psychrobacter glacincola</name>
    <dbReference type="NCBI Taxonomy" id="56810"/>
    <lineage>
        <taxon>Bacteria</taxon>
        <taxon>Pseudomonadati</taxon>
        <taxon>Pseudomonadota</taxon>
        <taxon>Gammaproteobacteria</taxon>
        <taxon>Moraxellales</taxon>
        <taxon>Moraxellaceae</taxon>
        <taxon>Psychrobacter</taxon>
    </lineage>
</organism>
<keyword evidence="2" id="KW-0808">Transferase</keyword>
<dbReference type="SUPFAM" id="SSF53448">
    <property type="entry name" value="Nucleotide-diphospho-sugar transferases"/>
    <property type="match status" value="1"/>
</dbReference>
<sequence length="331" mass="37718">MIISPKVSIIIPVYNGEQFLERCLESISSQSYKDIEIIIINDGSTDNTKTLCDNYLLQEPRARVIHKKNGGVSIARNLGLDLAIGAYIYFVDADDYVLKNGIKNLVNKAVENLAELVVAEYYVAYGENKNKVSPSVLKNSDDFLCSILSGGSHSALWNKLFSRNLFNEIRFPIDIRYIEDKVLVSQLLLVYQPKIEFLNTPVYVYCQDEHSVTNSKDLRMLDIFVAYICIERYLNKFTEGNNVIESFASSAYKAVWTVLMTIDNQYLKEAIVKAKHHTKVMSKYRDYSVLPLKVRLLLLSLKLPVHMATPIIASMRKGLNQLSSARRQARR</sequence>
<reference evidence="5" key="1">
    <citation type="journal article" date="2019" name="Int. J. Syst. Evol. Microbiol.">
        <title>The Global Catalogue of Microorganisms (GCM) 10K type strain sequencing project: providing services to taxonomists for standard genome sequencing and annotation.</title>
        <authorList>
            <consortium name="The Broad Institute Genomics Platform"/>
            <consortium name="The Broad Institute Genome Sequencing Center for Infectious Disease"/>
            <person name="Wu L."/>
            <person name="Ma J."/>
        </authorList>
    </citation>
    <scope>NUCLEOTIDE SEQUENCE [LARGE SCALE GENOMIC DNA]</scope>
    <source>
        <strain evidence="5">CCM 2050</strain>
    </source>
</reference>
<dbReference type="InterPro" id="IPR029044">
    <property type="entry name" value="Nucleotide-diphossugar_trans"/>
</dbReference>
<comment type="caution">
    <text evidence="4">The sequence shown here is derived from an EMBL/GenBank/DDBJ whole genome shotgun (WGS) entry which is preliminary data.</text>
</comment>
<protein>
    <submittedName>
        <fullName evidence="4">Glycosyltransferase family 2 protein</fullName>
    </submittedName>
</protein>
<gene>
    <name evidence="4" type="ORF">ACFP58_12745</name>
</gene>
<dbReference type="Pfam" id="PF00535">
    <property type="entry name" value="Glycos_transf_2"/>
    <property type="match status" value="1"/>
</dbReference>
<evidence type="ECO:0000313" key="5">
    <source>
        <dbReference type="Proteomes" id="UP001596264"/>
    </source>
</evidence>
<dbReference type="Gene3D" id="3.90.550.10">
    <property type="entry name" value="Spore Coat Polysaccharide Biosynthesis Protein SpsA, Chain A"/>
    <property type="match status" value="1"/>
</dbReference>
<evidence type="ECO:0000313" key="4">
    <source>
        <dbReference type="EMBL" id="MFC6382310.1"/>
    </source>
</evidence>
<evidence type="ECO:0000256" key="1">
    <source>
        <dbReference type="ARBA" id="ARBA00022676"/>
    </source>
</evidence>
<feature type="domain" description="Glycosyltransferase 2-like" evidence="3">
    <location>
        <begin position="8"/>
        <end position="136"/>
    </location>
</feature>
<dbReference type="CDD" id="cd00761">
    <property type="entry name" value="Glyco_tranf_GTA_type"/>
    <property type="match status" value="1"/>
</dbReference>
<evidence type="ECO:0000256" key="2">
    <source>
        <dbReference type="ARBA" id="ARBA00022679"/>
    </source>
</evidence>
<dbReference type="Proteomes" id="UP001596264">
    <property type="component" value="Unassembled WGS sequence"/>
</dbReference>
<dbReference type="InterPro" id="IPR001173">
    <property type="entry name" value="Glyco_trans_2-like"/>
</dbReference>
<dbReference type="EMBL" id="JBHSTZ010000063">
    <property type="protein sequence ID" value="MFC6382310.1"/>
    <property type="molecule type" value="Genomic_DNA"/>
</dbReference>
<dbReference type="RefSeq" id="WP_201564492.1">
    <property type="nucleotide sequence ID" value="NZ_CAJGZK010000026.1"/>
</dbReference>